<proteinExistence type="inferred from homology"/>
<organism evidence="6 7">
    <name type="scientific">Conexibacter arvalis</name>
    <dbReference type="NCBI Taxonomy" id="912552"/>
    <lineage>
        <taxon>Bacteria</taxon>
        <taxon>Bacillati</taxon>
        <taxon>Actinomycetota</taxon>
        <taxon>Thermoleophilia</taxon>
        <taxon>Solirubrobacterales</taxon>
        <taxon>Conexibacteraceae</taxon>
        <taxon>Conexibacter</taxon>
    </lineage>
</organism>
<comment type="similarity">
    <text evidence="4">Belongs to the cyclophilin-type PPIase family.</text>
</comment>
<protein>
    <recommendedName>
        <fullName evidence="4">Peptidyl-prolyl cis-trans isomerase</fullName>
        <shortName evidence="4">PPIase</shortName>
        <ecNumber evidence="4">5.2.1.8</ecNumber>
    </recommendedName>
</protein>
<dbReference type="PANTHER" id="PTHR45625">
    <property type="entry name" value="PEPTIDYL-PROLYL CIS-TRANS ISOMERASE-RELATED"/>
    <property type="match status" value="1"/>
</dbReference>
<keyword evidence="3 4" id="KW-0413">Isomerase</keyword>
<dbReference type="RefSeq" id="WP_183343242.1">
    <property type="nucleotide sequence ID" value="NZ_JACHNU010000004.1"/>
</dbReference>
<sequence length="221" mass="23028">MRRSFSLPLAGVVVALLAAGCGSDDDATTTPTAVGCVRVAAPGAKTEQAARKPSQPLTPGVEWKAVVSTNCGSFTIALDTEHSPRTTASFATLARRGFYDDLSFHRIAPGFVIQGGDPLGNGTGGPGYTITEKPPRSARYTHGVVAMAKTATEPDGTSGSQFFIVTGEDAQLPPQYAVLGRVVSGLDVVDMIDQLPLKETDPQGSEPVDPVVIERVSIMEG</sequence>
<dbReference type="PROSITE" id="PS50072">
    <property type="entry name" value="CSA_PPIASE_2"/>
    <property type="match status" value="1"/>
</dbReference>
<dbReference type="CDD" id="cd00317">
    <property type="entry name" value="cyclophilin"/>
    <property type="match status" value="1"/>
</dbReference>
<feature type="chain" id="PRO_5039762051" description="Peptidyl-prolyl cis-trans isomerase" evidence="4">
    <location>
        <begin position="19"/>
        <end position="221"/>
    </location>
</feature>
<keyword evidence="2 4" id="KW-0697">Rotamase</keyword>
<accession>A0A840IFD3</accession>
<dbReference type="Proteomes" id="UP000585272">
    <property type="component" value="Unassembled WGS sequence"/>
</dbReference>
<comment type="function">
    <text evidence="1 4">PPIases accelerate the folding of proteins. It catalyzes the cis-trans isomerization of proline imidic peptide bonds in oligopeptides.</text>
</comment>
<reference evidence="6 7" key="1">
    <citation type="submission" date="2020-08" db="EMBL/GenBank/DDBJ databases">
        <title>Genomic Encyclopedia of Archaeal and Bacterial Type Strains, Phase II (KMG-II): from individual species to whole genera.</title>
        <authorList>
            <person name="Goeker M."/>
        </authorList>
    </citation>
    <scope>NUCLEOTIDE SEQUENCE [LARGE SCALE GENOMIC DNA]</scope>
    <source>
        <strain evidence="6 7">DSM 23288</strain>
    </source>
</reference>
<comment type="caution">
    <text evidence="6">The sequence shown here is derived from an EMBL/GenBank/DDBJ whole genome shotgun (WGS) entry which is preliminary data.</text>
</comment>
<dbReference type="PRINTS" id="PR00153">
    <property type="entry name" value="CSAPPISMRASE"/>
</dbReference>
<evidence type="ECO:0000256" key="2">
    <source>
        <dbReference type="ARBA" id="ARBA00023110"/>
    </source>
</evidence>
<evidence type="ECO:0000259" key="5">
    <source>
        <dbReference type="PROSITE" id="PS50072"/>
    </source>
</evidence>
<evidence type="ECO:0000256" key="3">
    <source>
        <dbReference type="ARBA" id="ARBA00023235"/>
    </source>
</evidence>
<evidence type="ECO:0000313" key="6">
    <source>
        <dbReference type="EMBL" id="MBB4663516.1"/>
    </source>
</evidence>
<dbReference type="GO" id="GO:0003755">
    <property type="term" value="F:peptidyl-prolyl cis-trans isomerase activity"/>
    <property type="evidence" value="ECO:0007669"/>
    <property type="project" value="UniProtKB-UniRule"/>
</dbReference>
<dbReference type="InterPro" id="IPR002130">
    <property type="entry name" value="Cyclophilin-type_PPIase_dom"/>
</dbReference>
<dbReference type="AlphaFoldDB" id="A0A840IFD3"/>
<dbReference type="EMBL" id="JACHNU010000004">
    <property type="protein sequence ID" value="MBB4663516.1"/>
    <property type="molecule type" value="Genomic_DNA"/>
</dbReference>
<evidence type="ECO:0000313" key="7">
    <source>
        <dbReference type="Proteomes" id="UP000585272"/>
    </source>
</evidence>
<evidence type="ECO:0000256" key="1">
    <source>
        <dbReference type="ARBA" id="ARBA00002388"/>
    </source>
</evidence>
<gene>
    <name evidence="6" type="ORF">BDZ31_003111</name>
</gene>
<dbReference type="InterPro" id="IPR044666">
    <property type="entry name" value="Cyclophilin_A-like"/>
</dbReference>
<feature type="domain" description="PPIase cyclophilin-type" evidence="5">
    <location>
        <begin position="72"/>
        <end position="218"/>
    </location>
</feature>
<dbReference type="InterPro" id="IPR029000">
    <property type="entry name" value="Cyclophilin-like_dom_sf"/>
</dbReference>
<dbReference type="Gene3D" id="2.40.100.10">
    <property type="entry name" value="Cyclophilin-like"/>
    <property type="match status" value="1"/>
</dbReference>
<comment type="catalytic activity">
    <reaction evidence="4">
        <text>[protein]-peptidylproline (omega=180) = [protein]-peptidylproline (omega=0)</text>
        <dbReference type="Rhea" id="RHEA:16237"/>
        <dbReference type="Rhea" id="RHEA-COMP:10747"/>
        <dbReference type="Rhea" id="RHEA-COMP:10748"/>
        <dbReference type="ChEBI" id="CHEBI:83833"/>
        <dbReference type="ChEBI" id="CHEBI:83834"/>
        <dbReference type="EC" id="5.2.1.8"/>
    </reaction>
</comment>
<dbReference type="Pfam" id="PF00160">
    <property type="entry name" value="Pro_isomerase"/>
    <property type="match status" value="1"/>
</dbReference>
<feature type="signal peptide" evidence="4">
    <location>
        <begin position="1"/>
        <end position="18"/>
    </location>
</feature>
<keyword evidence="4" id="KW-0732">Signal</keyword>
<name>A0A840IFD3_9ACTN</name>
<evidence type="ECO:0000256" key="4">
    <source>
        <dbReference type="RuleBase" id="RU363019"/>
    </source>
</evidence>
<dbReference type="PANTHER" id="PTHR45625:SF4">
    <property type="entry name" value="PEPTIDYLPROLYL ISOMERASE DOMAIN AND WD REPEAT-CONTAINING PROTEIN 1"/>
    <property type="match status" value="1"/>
</dbReference>
<keyword evidence="7" id="KW-1185">Reference proteome</keyword>
<dbReference type="SUPFAM" id="SSF50891">
    <property type="entry name" value="Cyclophilin-like"/>
    <property type="match status" value="1"/>
</dbReference>
<dbReference type="PROSITE" id="PS51257">
    <property type="entry name" value="PROKAR_LIPOPROTEIN"/>
    <property type="match status" value="1"/>
</dbReference>
<dbReference type="EC" id="5.2.1.8" evidence="4"/>